<dbReference type="InterPro" id="IPR000160">
    <property type="entry name" value="GGDEF_dom"/>
</dbReference>
<dbReference type="Gene3D" id="1.10.3210.10">
    <property type="entry name" value="Hypothetical protein af1432"/>
    <property type="match status" value="1"/>
</dbReference>
<dbReference type="SUPFAM" id="SSF55073">
    <property type="entry name" value="Nucleotide cyclase"/>
    <property type="match status" value="1"/>
</dbReference>
<name>A0ABV3U6D0_9GAMM</name>
<dbReference type="EMBL" id="JBFRYA010000008">
    <property type="protein sequence ID" value="MEX1669424.1"/>
    <property type="molecule type" value="Genomic_DNA"/>
</dbReference>
<dbReference type="NCBIfam" id="TIGR00254">
    <property type="entry name" value="GGDEF"/>
    <property type="match status" value="1"/>
</dbReference>
<evidence type="ECO:0000313" key="3">
    <source>
        <dbReference type="EMBL" id="MEX1669424.1"/>
    </source>
</evidence>
<keyword evidence="4" id="KW-1185">Reference proteome</keyword>
<dbReference type="PROSITE" id="PS50887">
    <property type="entry name" value="GGDEF"/>
    <property type="match status" value="1"/>
</dbReference>
<dbReference type="SMART" id="SM00267">
    <property type="entry name" value="GGDEF"/>
    <property type="match status" value="1"/>
</dbReference>
<dbReference type="SUPFAM" id="SSF109604">
    <property type="entry name" value="HD-domain/PDEase-like"/>
    <property type="match status" value="1"/>
</dbReference>
<organism evidence="3 4">
    <name type="scientific">Zhongshania guokunii</name>
    <dbReference type="NCBI Taxonomy" id="641783"/>
    <lineage>
        <taxon>Bacteria</taxon>
        <taxon>Pseudomonadati</taxon>
        <taxon>Pseudomonadota</taxon>
        <taxon>Gammaproteobacteria</taxon>
        <taxon>Cellvibrionales</taxon>
        <taxon>Spongiibacteraceae</taxon>
        <taxon>Zhongshania</taxon>
    </lineage>
</organism>
<dbReference type="PANTHER" id="PTHR33525:SF3">
    <property type="entry name" value="RIBONUCLEASE Y"/>
    <property type="match status" value="1"/>
</dbReference>
<evidence type="ECO:0000259" key="2">
    <source>
        <dbReference type="PROSITE" id="PS51833"/>
    </source>
</evidence>
<dbReference type="PROSITE" id="PS51833">
    <property type="entry name" value="HDOD"/>
    <property type="match status" value="1"/>
</dbReference>
<dbReference type="InterPro" id="IPR029787">
    <property type="entry name" value="Nucleotide_cyclase"/>
</dbReference>
<reference evidence="3 4" key="1">
    <citation type="journal article" date="2011" name="Int. J. Syst. Evol. Microbiol.">
        <title>Zhongshania antarctica gen. nov., sp. nov. and Zhongshania guokunii sp. nov., gammaproteobacteria respectively isolated from coastal attached (fast) ice and surface seawater of the Antarctic.</title>
        <authorList>
            <person name="Li H.J."/>
            <person name="Zhang X.Y."/>
            <person name="Chen C.X."/>
            <person name="Zhang Y.J."/>
            <person name="Gao Z.M."/>
            <person name="Yu Y."/>
            <person name="Chen X.L."/>
            <person name="Chen B."/>
            <person name="Zhang Y.Z."/>
        </authorList>
    </citation>
    <scope>NUCLEOTIDE SEQUENCE [LARGE SCALE GENOMIC DNA]</scope>
    <source>
        <strain evidence="3 4">ZS6-22T</strain>
    </source>
</reference>
<comment type="caution">
    <text evidence="3">The sequence shown here is derived from an EMBL/GenBank/DDBJ whole genome shotgun (WGS) entry which is preliminary data.</text>
</comment>
<sequence length="501" mass="55438">MAIDLSPFIENTARLPSIPRVVTRIVTLAQQGEIDMQNIADLVASDPALAAKTLQYANSPIYGNDHKIENLRRAIVLLGLNTTVNLALSFSLTSSIKESQSSGLHYPLFWRRSLLAASAALELGRLAGERALEELFLAGLLQDIGMIAIDRLQPEFYSELQSDQVFHQRVREYEIERMGGDHAEAGSWLCKHWDLADRTTLAIANSHRPTVFAKGDRDGLFVRCVALSGVVADYLIFGETSEARNQLVLQCQRVLDFNLNKIERLIEVMHDKIPEMEALFDIKLTESASQSKLLEEANATLAAMNIETLQHSQHKTTVSDKNRASTPKLSREERYDAQTNVFSRKFADGYIPDAFDIACRTDRNISFMLLEIGNLKEIQKKVPDVDAYINDVARALEATIRSGDVLSRFSNELFLIIIGGATRAQATMVCQRIYDAIATLSTPSKKGPLGGISNITIHASIGVATHGTEGEFESAEDLLNAAQSALYTAKLKPTNRIAEFE</sequence>
<dbReference type="Pfam" id="PF08668">
    <property type="entry name" value="HDOD"/>
    <property type="match status" value="1"/>
</dbReference>
<accession>A0ABV3U6D0</accession>
<dbReference type="InterPro" id="IPR052340">
    <property type="entry name" value="RNase_Y/CdgJ"/>
</dbReference>
<dbReference type="InterPro" id="IPR013976">
    <property type="entry name" value="HDOD"/>
</dbReference>
<dbReference type="RefSeq" id="WP_368381692.1">
    <property type="nucleotide sequence ID" value="NZ_JBFRYA010000008.1"/>
</dbReference>
<feature type="domain" description="GGDEF" evidence="1">
    <location>
        <begin position="363"/>
        <end position="501"/>
    </location>
</feature>
<dbReference type="PANTHER" id="PTHR33525">
    <property type="match status" value="1"/>
</dbReference>
<evidence type="ECO:0000259" key="1">
    <source>
        <dbReference type="PROSITE" id="PS50887"/>
    </source>
</evidence>
<evidence type="ECO:0000313" key="4">
    <source>
        <dbReference type="Proteomes" id="UP001557485"/>
    </source>
</evidence>
<protein>
    <submittedName>
        <fullName evidence="3">HDOD domain-containing protein</fullName>
    </submittedName>
</protein>
<feature type="domain" description="HDOD" evidence="2">
    <location>
        <begin position="15"/>
        <end position="209"/>
    </location>
</feature>
<dbReference type="Proteomes" id="UP001557485">
    <property type="component" value="Unassembled WGS sequence"/>
</dbReference>
<dbReference type="Pfam" id="PF00990">
    <property type="entry name" value="GGDEF"/>
    <property type="match status" value="1"/>
</dbReference>
<gene>
    <name evidence="3" type="ORF">AB4876_10910</name>
</gene>
<dbReference type="InterPro" id="IPR043128">
    <property type="entry name" value="Rev_trsase/Diguanyl_cyclase"/>
</dbReference>
<dbReference type="CDD" id="cd01949">
    <property type="entry name" value="GGDEF"/>
    <property type="match status" value="1"/>
</dbReference>
<proteinExistence type="predicted"/>
<dbReference type="Gene3D" id="3.30.70.270">
    <property type="match status" value="1"/>
</dbReference>